<evidence type="ECO:0000256" key="2">
    <source>
        <dbReference type="ARBA" id="ARBA00022658"/>
    </source>
</evidence>
<dbReference type="PROSITE" id="PS50003">
    <property type="entry name" value="PH_DOMAIN"/>
    <property type="match status" value="1"/>
</dbReference>
<feature type="compositionally biased region" description="Polar residues" evidence="3">
    <location>
        <begin position="654"/>
        <end position="668"/>
    </location>
</feature>
<dbReference type="InterPro" id="IPR000219">
    <property type="entry name" value="DH_dom"/>
</dbReference>
<dbReference type="Pfam" id="PF00621">
    <property type="entry name" value="RhoGEF"/>
    <property type="match status" value="1"/>
</dbReference>
<dbReference type="Gene3D" id="1.20.900.10">
    <property type="entry name" value="Dbl homology (DH) domain"/>
    <property type="match status" value="1"/>
</dbReference>
<feature type="compositionally biased region" description="Low complexity" evidence="3">
    <location>
        <begin position="308"/>
        <end position="327"/>
    </location>
</feature>
<feature type="region of interest" description="Disordered" evidence="3">
    <location>
        <begin position="1223"/>
        <end position="1249"/>
    </location>
</feature>
<dbReference type="Gene3D" id="2.30.29.30">
    <property type="entry name" value="Pleckstrin-homology domain (PH domain)/Phosphotyrosine-binding domain (PTB)"/>
    <property type="match status" value="1"/>
</dbReference>
<proteinExistence type="predicted"/>
<feature type="region of interest" description="Disordered" evidence="3">
    <location>
        <begin position="190"/>
        <end position="403"/>
    </location>
</feature>
<evidence type="ECO:0000259" key="6">
    <source>
        <dbReference type="PROSITE" id="PS50219"/>
    </source>
</evidence>
<feature type="compositionally biased region" description="Polar residues" evidence="3">
    <location>
        <begin position="39"/>
        <end position="66"/>
    </location>
</feature>
<keyword evidence="1" id="KW-0597">Phosphoprotein</keyword>
<dbReference type="InterPro" id="IPR001180">
    <property type="entry name" value="CNH_dom"/>
</dbReference>
<feature type="domain" description="PH" evidence="4">
    <location>
        <begin position="1162"/>
        <end position="1330"/>
    </location>
</feature>
<feature type="region of interest" description="Disordered" evidence="3">
    <location>
        <begin position="435"/>
        <end position="466"/>
    </location>
</feature>
<dbReference type="PROSITE" id="PS50219">
    <property type="entry name" value="CNH"/>
    <property type="match status" value="1"/>
</dbReference>
<feature type="region of interest" description="Disordered" evidence="3">
    <location>
        <begin position="1"/>
        <end position="159"/>
    </location>
</feature>
<organism evidence="7 8">
    <name type="scientific">Monosporascus cannonballus</name>
    <dbReference type="NCBI Taxonomy" id="155416"/>
    <lineage>
        <taxon>Eukaryota</taxon>
        <taxon>Fungi</taxon>
        <taxon>Dikarya</taxon>
        <taxon>Ascomycota</taxon>
        <taxon>Pezizomycotina</taxon>
        <taxon>Sordariomycetes</taxon>
        <taxon>Xylariomycetidae</taxon>
        <taxon>Xylariales</taxon>
        <taxon>Xylariales incertae sedis</taxon>
        <taxon>Monosporascus</taxon>
    </lineage>
</organism>
<feature type="compositionally biased region" description="Acidic residues" evidence="3">
    <location>
        <begin position="454"/>
        <end position="464"/>
    </location>
</feature>
<gene>
    <name evidence="7" type="ORF">DL762_003155</name>
</gene>
<dbReference type="InterPro" id="IPR041675">
    <property type="entry name" value="PH_5"/>
</dbReference>
<evidence type="ECO:0008006" key="9">
    <source>
        <dbReference type="Google" id="ProtNLM"/>
    </source>
</evidence>
<dbReference type="SUPFAM" id="SSF50729">
    <property type="entry name" value="PH domain-like"/>
    <property type="match status" value="1"/>
</dbReference>
<feature type="compositionally biased region" description="Low complexity" evidence="3">
    <location>
        <begin position="643"/>
        <end position="653"/>
    </location>
</feature>
<dbReference type="PANTHER" id="PTHR46572">
    <property type="entry name" value="RHO1 GDP-GTP EXCHANGE PROTEIN 1-RELATED"/>
    <property type="match status" value="1"/>
</dbReference>
<dbReference type="Proteomes" id="UP000294003">
    <property type="component" value="Unassembled WGS sequence"/>
</dbReference>
<dbReference type="EMBL" id="QJNS01000070">
    <property type="protein sequence ID" value="RYO89622.1"/>
    <property type="molecule type" value="Genomic_DNA"/>
</dbReference>
<dbReference type="Pfam" id="PF00780">
    <property type="entry name" value="CNH"/>
    <property type="match status" value="1"/>
</dbReference>
<dbReference type="PROSITE" id="PS50010">
    <property type="entry name" value="DH_2"/>
    <property type="match status" value="1"/>
</dbReference>
<dbReference type="InterPro" id="IPR052233">
    <property type="entry name" value="Rho-type_GEFs"/>
</dbReference>
<feature type="compositionally biased region" description="Polar residues" evidence="3">
    <location>
        <begin position="293"/>
        <end position="307"/>
    </location>
</feature>
<feature type="compositionally biased region" description="Basic and acidic residues" evidence="3">
    <location>
        <begin position="1"/>
        <end position="10"/>
    </location>
</feature>
<dbReference type="SMART" id="SM00036">
    <property type="entry name" value="CNH"/>
    <property type="match status" value="1"/>
</dbReference>
<feature type="compositionally biased region" description="Polar residues" evidence="3">
    <location>
        <begin position="190"/>
        <end position="208"/>
    </location>
</feature>
<evidence type="ECO:0000256" key="3">
    <source>
        <dbReference type="SAM" id="MobiDB-lite"/>
    </source>
</evidence>
<dbReference type="InterPro" id="IPR001849">
    <property type="entry name" value="PH_domain"/>
</dbReference>
<reference evidence="7 8" key="1">
    <citation type="submission" date="2018-06" db="EMBL/GenBank/DDBJ databases">
        <title>Complete Genomes of Monosporascus.</title>
        <authorList>
            <person name="Robinson A.J."/>
            <person name="Natvig D.O."/>
        </authorList>
    </citation>
    <scope>NUCLEOTIDE SEQUENCE [LARGE SCALE GENOMIC DNA]</scope>
    <source>
        <strain evidence="7 8">CBS 609.92</strain>
    </source>
</reference>
<dbReference type="Pfam" id="PF23582">
    <property type="entry name" value="WHD_RGF3"/>
    <property type="match status" value="1"/>
</dbReference>
<keyword evidence="8" id="KW-1185">Reference proteome</keyword>
<evidence type="ECO:0000259" key="4">
    <source>
        <dbReference type="PROSITE" id="PS50003"/>
    </source>
</evidence>
<evidence type="ECO:0000259" key="5">
    <source>
        <dbReference type="PROSITE" id="PS50010"/>
    </source>
</evidence>
<dbReference type="InterPro" id="IPR035899">
    <property type="entry name" value="DBL_dom_sf"/>
</dbReference>
<protein>
    <recommendedName>
        <fullName evidence="9">Rho1 guanine nucleotide exchange factor 3</fullName>
    </recommendedName>
</protein>
<accession>A0ABY0HBI1</accession>
<evidence type="ECO:0000313" key="7">
    <source>
        <dbReference type="EMBL" id="RYO89622.1"/>
    </source>
</evidence>
<feature type="compositionally biased region" description="Polar residues" evidence="3">
    <location>
        <begin position="84"/>
        <end position="131"/>
    </location>
</feature>
<comment type="caution">
    <text evidence="7">The sequence shown here is derived from an EMBL/GenBank/DDBJ whole genome shotgun (WGS) entry which is preliminary data.</text>
</comment>
<dbReference type="CDD" id="cd00160">
    <property type="entry name" value="RhoGEF"/>
    <property type="match status" value="1"/>
</dbReference>
<feature type="compositionally biased region" description="Low complexity" evidence="3">
    <location>
        <begin position="228"/>
        <end position="240"/>
    </location>
</feature>
<dbReference type="SMART" id="SM00233">
    <property type="entry name" value="PH"/>
    <property type="match status" value="1"/>
</dbReference>
<dbReference type="Pfam" id="PF15405">
    <property type="entry name" value="PH_5"/>
    <property type="match status" value="1"/>
</dbReference>
<feature type="compositionally biased region" description="Basic and acidic residues" evidence="3">
    <location>
        <begin position="566"/>
        <end position="581"/>
    </location>
</feature>
<evidence type="ECO:0000256" key="1">
    <source>
        <dbReference type="ARBA" id="ARBA00022553"/>
    </source>
</evidence>
<dbReference type="InterPro" id="IPR057283">
    <property type="entry name" value="RGF3_WH"/>
</dbReference>
<dbReference type="SMART" id="SM00325">
    <property type="entry name" value="RhoGEF"/>
    <property type="match status" value="1"/>
</dbReference>
<feature type="domain" description="DH" evidence="5">
    <location>
        <begin position="935"/>
        <end position="1127"/>
    </location>
</feature>
<feature type="compositionally biased region" description="Polar residues" evidence="3">
    <location>
        <begin position="435"/>
        <end position="450"/>
    </location>
</feature>
<dbReference type="SUPFAM" id="SSF48065">
    <property type="entry name" value="DBL homology domain (DH-domain)"/>
    <property type="match status" value="1"/>
</dbReference>
<evidence type="ECO:0000313" key="8">
    <source>
        <dbReference type="Proteomes" id="UP000294003"/>
    </source>
</evidence>
<feature type="region of interest" description="Disordered" evidence="3">
    <location>
        <begin position="537"/>
        <end position="678"/>
    </location>
</feature>
<feature type="compositionally biased region" description="Low complexity" evidence="3">
    <location>
        <begin position="150"/>
        <end position="159"/>
    </location>
</feature>
<sequence length="1760" mass="194413">MSFRSDDQRRYGHVPPVQYPVPGQSPSSEQPAAYPTRRLSFNNGDDSTSAFNQASTRPPYQPTLSPTGRGLESSEDELFLAGATSETSRPSIYTNANSAMSGYQHQYHVSTPPTPSTYNPQAFARSQSTNLPYHPHPGNRWAQSNNATSPTATNFAPAPYNPAAYSAAASAPQRHLTYSGYNNYSGNTTPAYGSPSLNQPPYFQSQPTYVPPAQPAQASTPYTGYDQATPSSTYSAATSPGVPPHTQGIEPSYSQYSPGYSNSTTSSTPTPYPSATSQAPYPTYSQIPVGPNYSATDPHSFLSRATRSGSNASPLPSPPAQLQSSPGLARHPTNAPLPSRPVDDISEDPYGQNGGVTPTTRDDFSQDDIIRDIEAELERGGDPQRGRPTAVDQRNGVVPDNDLHNLRRLGSTASYHSTATTLSIQDEASGVNRYSSNASTLNRNHSNSPYATLGDDDDGDESDPEGAAGAYALQQAEEDDRFFSGAGAGMPFPYLAHPEVPVQTTLPTHKEESGSDSEYGMDLGLAGGGYAGTLAYDDNLASPPTTDTIPLDAQAHTPRRNHPSQRSHDSSRYPAFERADVDYGGTGGLHTPPTHRLSFDEGDERVSLHSRQSSNDSPSKDDYPDMFYHPGLTNRPLPPVPTSDSSSMLSVSSPNQAGYQQGYSQNVDSRPYTGPDAYYGQNAQQLQVERSISLSNHNTTPHVQPPGRSKTDAAEERNRLKHLRHQQQLAQQGLPYEGYDATASSSISNYDVITLPSGRRRKFQPEKLTVADVRTCTEPWALSCIARWIREMADGEPDLKRKTVEYGLVRLFCLKVPTMNVADAETLGYEVTNSMLEAGILVPDEEWLKFGQGSISGVLWQLTGSGCYAPKLHEYDAEAADHAAGGRCYSHHCTRTLKKANVDELMAGGVKVVDWETFYGVTKDTVEGKSRKEITRQNILHEIVTTEETYMDQIEILRTIYRDRLLYSQPRIIAEGRIEKFVNAVFGKAESIQNVNKHYLLAQLKYRQKEQGPWIVGFSDIFREWIRKARAPYVEYASAYPYAHFLVKREAERNYMFKQFLNENQNDKRSQKLDWSTYLKAPITRLQRYILLMQTVSKHMPQDSEEKANLAKAIEETQAVASEADSKVHEMQKKVTMIELDQMLVLRPGYQANLNLDHLGRELILQGDLQRMGSKGVRWVDTHALLFDHYLILAKLVTSRDGKQDKKYDVSKEPIPMPLLFLDSSQDDPVSKQKGLGAPLARATNTASDTRLNRIVTNGTDRPGLEHAATTSSMGSTAVTRLAPAAAPDSEGRILYPFRVKHLGHEVYTLFAPSHQTRQDWCDKIIEAKTRHAKALHAQNAEPFRLRVMADSAFSYDAVNAIGKYVGGVHIRGTPLDRAIRDIEKTFGPGRGPPPICRANVYCATGFSAFGRNMVVVGTDIGVCVSEAGDQRGWHKAIAQTGVRQIAVLEEFSIVLVLADRCLLSYPLDMIAPPSSYPAPASDNFRRAPQRLAKDVAFFATARMKDRMLIFYKKKEGMHNSFKVLEPVYLKASERRTRFFGNSRRSAGVTESFRDYDEFYLPIECYSINIFNAYIAVSTAKGFELLTLDKKIPMSIPDVKQPAIANIANRIKDQRPLGMFRLNDQEFLLAYEDCAVYVDKHGDVSRSVIMEYSGKQKKAKGATMYGQYLILFNEDYVEVRNAENGRLRQIIAGRDVKVLDYGVRGPTGGSYQMNGNGHLSPTGGNGVDSKGTVKIGMAHPEVAGQQIILEMLLNNGHTEK</sequence>
<dbReference type="PANTHER" id="PTHR46572:SF1">
    <property type="entry name" value="RHO1 GUANINE NUCLEOTIDE EXCHANGE FACTOR TUS1"/>
    <property type="match status" value="1"/>
</dbReference>
<feature type="region of interest" description="Disordered" evidence="3">
    <location>
        <begin position="696"/>
        <end position="715"/>
    </location>
</feature>
<feature type="compositionally biased region" description="Low complexity" evidence="3">
    <location>
        <begin position="256"/>
        <end position="277"/>
    </location>
</feature>
<keyword evidence="2" id="KW-0344">Guanine-nucleotide releasing factor</keyword>
<feature type="compositionally biased region" description="Basic and acidic residues" evidence="3">
    <location>
        <begin position="360"/>
        <end position="385"/>
    </location>
</feature>
<dbReference type="InterPro" id="IPR011993">
    <property type="entry name" value="PH-like_dom_sf"/>
</dbReference>
<name>A0ABY0HBI1_9PEZI</name>
<feature type="domain" description="CNH" evidence="6">
    <location>
        <begin position="1398"/>
        <end position="1706"/>
    </location>
</feature>